<protein>
    <submittedName>
        <fullName evidence="1">Uncharacterized protein</fullName>
    </submittedName>
</protein>
<comment type="caution">
    <text evidence="1">The sequence shown here is derived from an EMBL/GenBank/DDBJ whole genome shotgun (WGS) entry which is preliminary data.</text>
</comment>
<sequence>MPNSKPKDFKLGHYQGQRQLGFPQYPVIH</sequence>
<dbReference type="EMBL" id="JACHEA010000001">
    <property type="protein sequence ID" value="MBB5338692.1"/>
    <property type="molecule type" value="Genomic_DNA"/>
</dbReference>
<accession>A0ACC5NVS7</accession>
<name>A0ACC5NVS7_9BACT</name>
<evidence type="ECO:0000313" key="2">
    <source>
        <dbReference type="Proteomes" id="UP000569005"/>
    </source>
</evidence>
<proteinExistence type="predicted"/>
<organism evidence="1 2">
    <name type="scientific">Tunturiibacter gelidiferens</name>
    <dbReference type="NCBI Taxonomy" id="3069689"/>
    <lineage>
        <taxon>Bacteria</taxon>
        <taxon>Pseudomonadati</taxon>
        <taxon>Acidobacteriota</taxon>
        <taxon>Terriglobia</taxon>
        <taxon>Terriglobales</taxon>
        <taxon>Acidobacteriaceae</taxon>
        <taxon>Tunturiibacter</taxon>
    </lineage>
</organism>
<keyword evidence="2" id="KW-1185">Reference proteome</keyword>
<gene>
    <name evidence="1" type="ORF">HDF13_001025</name>
</gene>
<evidence type="ECO:0000313" key="1">
    <source>
        <dbReference type="EMBL" id="MBB5338692.1"/>
    </source>
</evidence>
<reference evidence="1" key="1">
    <citation type="submission" date="2020-08" db="EMBL/GenBank/DDBJ databases">
        <title>Genomic Encyclopedia of Type Strains, Phase IV (KMG-V): Genome sequencing to study the core and pangenomes of soil and plant-associated prokaryotes.</title>
        <authorList>
            <person name="Whitman W."/>
        </authorList>
    </citation>
    <scope>NUCLEOTIDE SEQUENCE</scope>
    <source>
        <strain evidence="1">M8UP15</strain>
    </source>
</reference>
<dbReference type="Proteomes" id="UP000569005">
    <property type="component" value="Unassembled WGS sequence"/>
</dbReference>